<organism evidence="2 3">
    <name type="scientific">Stylonychia lemnae</name>
    <name type="common">Ciliate</name>
    <dbReference type="NCBI Taxonomy" id="5949"/>
    <lineage>
        <taxon>Eukaryota</taxon>
        <taxon>Sar</taxon>
        <taxon>Alveolata</taxon>
        <taxon>Ciliophora</taxon>
        <taxon>Intramacronucleata</taxon>
        <taxon>Spirotrichea</taxon>
        <taxon>Stichotrichia</taxon>
        <taxon>Sporadotrichida</taxon>
        <taxon>Oxytrichidae</taxon>
        <taxon>Stylonychinae</taxon>
        <taxon>Stylonychia</taxon>
    </lineage>
</organism>
<keyword evidence="3" id="KW-1185">Reference proteome</keyword>
<protein>
    <recommendedName>
        <fullName evidence="1">CRAL-TRIO domain-containing protein</fullName>
    </recommendedName>
</protein>
<dbReference type="CDD" id="cd00170">
    <property type="entry name" value="SEC14"/>
    <property type="match status" value="1"/>
</dbReference>
<evidence type="ECO:0000313" key="3">
    <source>
        <dbReference type="Proteomes" id="UP000039865"/>
    </source>
</evidence>
<dbReference type="SMART" id="SM00516">
    <property type="entry name" value="SEC14"/>
    <property type="match status" value="1"/>
</dbReference>
<dbReference type="PROSITE" id="PS50191">
    <property type="entry name" value="CRAL_TRIO"/>
    <property type="match status" value="1"/>
</dbReference>
<dbReference type="OrthoDB" id="75724at2759"/>
<dbReference type="InterPro" id="IPR036273">
    <property type="entry name" value="CRAL/TRIO_N_dom_sf"/>
</dbReference>
<dbReference type="InterPro" id="IPR001251">
    <property type="entry name" value="CRAL-TRIO_dom"/>
</dbReference>
<accession>A0A078ALR6</accession>
<reference evidence="2 3" key="1">
    <citation type="submission" date="2014-06" db="EMBL/GenBank/DDBJ databases">
        <authorList>
            <person name="Swart Estienne"/>
        </authorList>
    </citation>
    <scope>NUCLEOTIDE SEQUENCE [LARGE SCALE GENOMIC DNA]</scope>
    <source>
        <strain evidence="2 3">130c</strain>
    </source>
</reference>
<dbReference type="PANTHER" id="PTHR46818">
    <property type="entry name" value="DOMAIN-CONTAINING PROTEIN, PUTATIVE-RELATED"/>
    <property type="match status" value="1"/>
</dbReference>
<dbReference type="EMBL" id="CCKQ01011279">
    <property type="protein sequence ID" value="CDW82821.1"/>
    <property type="molecule type" value="Genomic_DNA"/>
</dbReference>
<proteinExistence type="predicted"/>
<dbReference type="SUPFAM" id="SSF52087">
    <property type="entry name" value="CRAL/TRIO domain"/>
    <property type="match status" value="1"/>
</dbReference>
<gene>
    <name evidence="2" type="primary">Contig14017.g14948</name>
    <name evidence="2" type="ORF">STYLEM_11856</name>
</gene>
<dbReference type="InParanoid" id="A0A078ALR6"/>
<dbReference type="InterPro" id="IPR036865">
    <property type="entry name" value="CRAL-TRIO_dom_sf"/>
</dbReference>
<evidence type="ECO:0000259" key="1">
    <source>
        <dbReference type="PROSITE" id="PS50191"/>
    </source>
</evidence>
<dbReference type="Proteomes" id="UP000039865">
    <property type="component" value="Unassembled WGS sequence"/>
</dbReference>
<sequence length="293" mass="34154">MESQPILKPSEESLQKFFTDEAQNYQPKPEDIFITIKSGLQQRLIFSKPQVLTEKEEQELQGLRDLINSKGNQIPPGFDNDSRLVLRFLQGMKFNYEETEQALNDNYKWKTEIFPINPSPFENYLQTGLLYAFKRDKGHRPIIIINVERLIASKIDEKNLVDMSNYFLDFLINECMYPSKIENWTVIVDLNNVGLTQIPKNLLQSMISSMQSNYRGRMYRLFAINLHWLLRGLWSIAKNGVDQFTLTKMQLFGGDFKNSVVQVINENSLEEKYGGKLPDKTSNFFPPDLLNNY</sequence>
<evidence type="ECO:0000313" key="2">
    <source>
        <dbReference type="EMBL" id="CDW82821.1"/>
    </source>
</evidence>
<dbReference type="AlphaFoldDB" id="A0A078ALR6"/>
<dbReference type="SUPFAM" id="SSF46938">
    <property type="entry name" value="CRAL/TRIO N-terminal domain"/>
    <property type="match status" value="1"/>
</dbReference>
<feature type="domain" description="CRAL-TRIO" evidence="1">
    <location>
        <begin position="118"/>
        <end position="281"/>
    </location>
</feature>
<dbReference type="Gene3D" id="3.40.525.10">
    <property type="entry name" value="CRAL-TRIO lipid binding domain"/>
    <property type="match status" value="1"/>
</dbReference>
<dbReference type="PANTHER" id="PTHR46818:SF1">
    <property type="entry name" value="CHROMOSOME UNDETERMINED SCAFFOLD_125, WHOLE GENOME SHOTGUN SEQUENCE"/>
    <property type="match status" value="1"/>
</dbReference>
<name>A0A078ALR6_STYLE</name>
<dbReference type="Pfam" id="PF00650">
    <property type="entry name" value="CRAL_TRIO"/>
    <property type="match status" value="1"/>
</dbReference>
<dbReference type="OMA" id="CENVTVF"/>